<reference evidence="5" key="1">
    <citation type="submission" date="2025-08" db="UniProtKB">
        <authorList>
            <consortium name="Ensembl"/>
        </authorList>
    </citation>
    <scope>IDENTIFICATION</scope>
</reference>
<dbReference type="PANTHER" id="PTHR14167">
    <property type="entry name" value="SH3 DOMAIN-CONTAINING"/>
    <property type="match status" value="1"/>
</dbReference>
<dbReference type="Gene3D" id="2.30.30.40">
    <property type="entry name" value="SH3 Domains"/>
    <property type="match status" value="2"/>
</dbReference>
<proteinExistence type="predicted"/>
<dbReference type="GeneTree" id="ENSGT00990000210150"/>
<accession>A0A674IYG3</accession>
<dbReference type="SUPFAM" id="SSF50044">
    <property type="entry name" value="SH3-domain"/>
    <property type="match status" value="2"/>
</dbReference>
<protein>
    <recommendedName>
        <fullName evidence="4">SH3 domain-containing protein</fullName>
    </recommendedName>
</protein>
<dbReference type="InterPro" id="IPR050384">
    <property type="entry name" value="Endophilin_SH3RF"/>
</dbReference>
<evidence type="ECO:0000313" key="5">
    <source>
        <dbReference type="Ensembl" id="ENSTMTP00000012737.1"/>
    </source>
</evidence>
<dbReference type="InParanoid" id="A0A674IYG3"/>
<dbReference type="AlphaFoldDB" id="A0A674IYG3"/>
<name>A0A674IYG3_9SAUR</name>
<evidence type="ECO:0000256" key="1">
    <source>
        <dbReference type="ARBA" id="ARBA00022443"/>
    </source>
</evidence>
<organism evidence="5 6">
    <name type="scientific">Terrapene triunguis</name>
    <name type="common">Three-toed box turtle</name>
    <dbReference type="NCBI Taxonomy" id="2587831"/>
    <lineage>
        <taxon>Eukaryota</taxon>
        <taxon>Metazoa</taxon>
        <taxon>Chordata</taxon>
        <taxon>Craniata</taxon>
        <taxon>Vertebrata</taxon>
        <taxon>Euteleostomi</taxon>
        <taxon>Archelosauria</taxon>
        <taxon>Testudinata</taxon>
        <taxon>Testudines</taxon>
        <taxon>Cryptodira</taxon>
        <taxon>Durocryptodira</taxon>
        <taxon>Testudinoidea</taxon>
        <taxon>Emydidae</taxon>
        <taxon>Terrapene</taxon>
    </lineage>
</organism>
<keyword evidence="1 2" id="KW-0728">SH3 domain</keyword>
<feature type="region of interest" description="Disordered" evidence="3">
    <location>
        <begin position="156"/>
        <end position="179"/>
    </location>
</feature>
<dbReference type="InterPro" id="IPR036028">
    <property type="entry name" value="SH3-like_dom_sf"/>
</dbReference>
<evidence type="ECO:0000313" key="6">
    <source>
        <dbReference type="Proteomes" id="UP000472274"/>
    </source>
</evidence>
<dbReference type="PANTHER" id="PTHR14167:SF92">
    <property type="entry name" value="CIN85 AND CD2AP RELATED, ISOFORM J"/>
    <property type="match status" value="1"/>
</dbReference>
<evidence type="ECO:0000256" key="3">
    <source>
        <dbReference type="SAM" id="MobiDB-lite"/>
    </source>
</evidence>
<dbReference type="Pfam" id="PF07653">
    <property type="entry name" value="SH3_2"/>
    <property type="match status" value="2"/>
</dbReference>
<dbReference type="InterPro" id="IPR001452">
    <property type="entry name" value="SH3_domain"/>
</dbReference>
<evidence type="ECO:0000259" key="4">
    <source>
        <dbReference type="PROSITE" id="PS50002"/>
    </source>
</evidence>
<dbReference type="Proteomes" id="UP000472274">
    <property type="component" value="Unplaced"/>
</dbReference>
<keyword evidence="6" id="KW-1185">Reference proteome</keyword>
<feature type="domain" description="SH3" evidence="4">
    <location>
        <begin position="1"/>
        <end position="28"/>
    </location>
</feature>
<dbReference type="GO" id="GO:0016477">
    <property type="term" value="P:cell migration"/>
    <property type="evidence" value="ECO:0007669"/>
    <property type="project" value="TreeGrafter"/>
</dbReference>
<sequence>MIEDGWWLGRKNGQVGAFPSNFVQELDRLPPGRRDPGPFTEDEGWWEGECGGKRGLFPDNFVILLQPLVPKVSAGVGPPCLGLAGVGGPVSSPVWGGGRRRSDTGSSQSLGQMAPGPIAVGEGTAAFWVPPAGGAVTPREHPRVVHARPLAQLGRVAGRDQGMRAGARSPSPSLGRGRLDTQALGLDEEIRMASLQL</sequence>
<evidence type="ECO:0000256" key="2">
    <source>
        <dbReference type="PROSITE-ProRule" id="PRU00192"/>
    </source>
</evidence>
<dbReference type="PROSITE" id="PS50002">
    <property type="entry name" value="SH3"/>
    <property type="match status" value="1"/>
</dbReference>
<dbReference type="Ensembl" id="ENSTMTT00000013177.1">
    <property type="protein sequence ID" value="ENSTMTP00000012737.1"/>
    <property type="gene ID" value="ENSTMTG00000009216.1"/>
</dbReference>
<feature type="region of interest" description="Disordered" evidence="3">
    <location>
        <begin position="94"/>
        <end position="115"/>
    </location>
</feature>
<reference evidence="5" key="2">
    <citation type="submission" date="2025-09" db="UniProtKB">
        <authorList>
            <consortium name="Ensembl"/>
        </authorList>
    </citation>
    <scope>IDENTIFICATION</scope>
</reference>
<dbReference type="GO" id="GO:0007015">
    <property type="term" value="P:actin filament organization"/>
    <property type="evidence" value="ECO:0007669"/>
    <property type="project" value="TreeGrafter"/>
</dbReference>